<organism evidence="2 3">
    <name type="scientific">Microthlaspi erraticum</name>
    <dbReference type="NCBI Taxonomy" id="1685480"/>
    <lineage>
        <taxon>Eukaryota</taxon>
        <taxon>Viridiplantae</taxon>
        <taxon>Streptophyta</taxon>
        <taxon>Embryophyta</taxon>
        <taxon>Tracheophyta</taxon>
        <taxon>Spermatophyta</taxon>
        <taxon>Magnoliopsida</taxon>
        <taxon>eudicotyledons</taxon>
        <taxon>Gunneridae</taxon>
        <taxon>Pentapetalae</taxon>
        <taxon>rosids</taxon>
        <taxon>malvids</taxon>
        <taxon>Brassicales</taxon>
        <taxon>Brassicaceae</taxon>
        <taxon>Coluteocarpeae</taxon>
        <taxon>Microthlaspi</taxon>
    </lineage>
</organism>
<sequence>MASFHFDVMHDSRSIFHIKIVLLDVGNSSARGQTSEALFCSLARTNTWRQNDVLDLETCMEFPKLTSLVSRLNECYLRSNNWRPRGAGNASRYSSCRYLDFYEDTTMVNSKENTPTGSPSRTERNPSNDPPPPTVDKSLHAEDRDKSVPSRSGSTSPRRSFSPRRSTSPRRSASPRI</sequence>
<dbReference type="EMBL" id="CACVBM020001313">
    <property type="protein sequence ID" value="CAA7045027.1"/>
    <property type="molecule type" value="Genomic_DNA"/>
</dbReference>
<feature type="compositionally biased region" description="Basic and acidic residues" evidence="1">
    <location>
        <begin position="137"/>
        <end position="148"/>
    </location>
</feature>
<gene>
    <name evidence="2" type="ORF">MERR_LOCUS32262</name>
</gene>
<name>A0A6D2K667_9BRAS</name>
<evidence type="ECO:0000313" key="3">
    <source>
        <dbReference type="Proteomes" id="UP000467841"/>
    </source>
</evidence>
<comment type="caution">
    <text evidence="2">The sequence shown here is derived from an EMBL/GenBank/DDBJ whole genome shotgun (WGS) entry which is preliminary data.</text>
</comment>
<reference evidence="2" key="1">
    <citation type="submission" date="2020-01" db="EMBL/GenBank/DDBJ databases">
        <authorList>
            <person name="Mishra B."/>
        </authorList>
    </citation>
    <scope>NUCLEOTIDE SEQUENCE [LARGE SCALE GENOMIC DNA]</scope>
</reference>
<evidence type="ECO:0000313" key="2">
    <source>
        <dbReference type="EMBL" id="CAA7045027.1"/>
    </source>
</evidence>
<protein>
    <submittedName>
        <fullName evidence="2">Uncharacterized protein</fullName>
    </submittedName>
</protein>
<keyword evidence="3" id="KW-1185">Reference proteome</keyword>
<accession>A0A6D2K667</accession>
<feature type="compositionally biased region" description="Low complexity" evidence="1">
    <location>
        <begin position="149"/>
        <end position="177"/>
    </location>
</feature>
<dbReference type="AlphaFoldDB" id="A0A6D2K667"/>
<proteinExistence type="predicted"/>
<feature type="compositionally biased region" description="Polar residues" evidence="1">
    <location>
        <begin position="107"/>
        <end position="120"/>
    </location>
</feature>
<dbReference type="Proteomes" id="UP000467841">
    <property type="component" value="Unassembled WGS sequence"/>
</dbReference>
<evidence type="ECO:0000256" key="1">
    <source>
        <dbReference type="SAM" id="MobiDB-lite"/>
    </source>
</evidence>
<feature type="region of interest" description="Disordered" evidence="1">
    <location>
        <begin position="107"/>
        <end position="177"/>
    </location>
</feature>